<keyword evidence="3" id="KW-0547">Nucleotide-binding</keyword>
<name>A0AA37UHE5_9MICO</name>
<reference evidence="5 6" key="1">
    <citation type="journal article" date="2014" name="Int. J. Syst. Evol. Microbiol.">
        <title>Complete genome sequence of Corynebacterium casei LMG S-19264T (=DSM 44701T), isolated from a smear-ripened cheese.</title>
        <authorList>
            <consortium name="US DOE Joint Genome Institute (JGI-PGF)"/>
            <person name="Walter F."/>
            <person name="Albersmeier A."/>
            <person name="Kalinowski J."/>
            <person name="Ruckert C."/>
        </authorList>
    </citation>
    <scope>NUCLEOTIDE SEQUENCE [LARGE SCALE GENOMIC DNA]</scope>
    <source>
        <strain evidence="5 6">NBRC 112289</strain>
    </source>
</reference>
<dbReference type="RefSeq" id="WP_284229099.1">
    <property type="nucleotide sequence ID" value="NZ_BSUL01000001.1"/>
</dbReference>
<evidence type="ECO:0000256" key="1">
    <source>
        <dbReference type="ARBA" id="ARBA00022679"/>
    </source>
</evidence>
<evidence type="ECO:0000313" key="5">
    <source>
        <dbReference type="EMBL" id="GMA26930.1"/>
    </source>
</evidence>
<keyword evidence="6" id="KW-1185">Reference proteome</keyword>
<dbReference type="InterPro" id="IPR029044">
    <property type="entry name" value="Nucleotide-diphossugar_trans"/>
</dbReference>
<dbReference type="InterPro" id="IPR002835">
    <property type="entry name" value="CofC"/>
</dbReference>
<proteinExistence type="predicted"/>
<dbReference type="SUPFAM" id="SSF53448">
    <property type="entry name" value="Nucleotide-diphospho-sugar transferases"/>
    <property type="match status" value="1"/>
</dbReference>
<gene>
    <name evidence="5" type="primary">cofC</name>
    <name evidence="5" type="ORF">GCM10025874_01830</name>
</gene>
<dbReference type="EMBL" id="BSUL01000001">
    <property type="protein sequence ID" value="GMA26930.1"/>
    <property type="molecule type" value="Genomic_DNA"/>
</dbReference>
<keyword evidence="4" id="KW-0342">GTP-binding</keyword>
<dbReference type="Proteomes" id="UP001157160">
    <property type="component" value="Unassembled WGS sequence"/>
</dbReference>
<dbReference type="PANTHER" id="PTHR40392:SF1">
    <property type="entry name" value="2-PHOSPHO-L-LACTATE GUANYLYLTRANSFERASE"/>
    <property type="match status" value="1"/>
</dbReference>
<dbReference type="GO" id="GO:0043814">
    <property type="term" value="F:phospholactate guanylyltransferase activity"/>
    <property type="evidence" value="ECO:0007669"/>
    <property type="project" value="InterPro"/>
</dbReference>
<sequence length="206" mass="20677">MPLPWTVVVPVRHPERGKSRLGAGAAVARAIAVDTLAAAAPAAHRLILMTDADDWTAGLPGEVRLQCAPGLSAAVAEGVAAAGDGPVAVLLGDLPALRTADLAAALAAAEAHPLARVPDHEGTGTTLITALRGGEHQPAFGEDSNARHAAAGYVELTLPASSSLRRDVDRAADLAALAEAGLLGAATRSALREGQRVAGDGRGLLD</sequence>
<keyword evidence="2 5" id="KW-0548">Nucleotidyltransferase</keyword>
<evidence type="ECO:0000313" key="6">
    <source>
        <dbReference type="Proteomes" id="UP001157160"/>
    </source>
</evidence>
<dbReference type="AlphaFoldDB" id="A0AA37UHE5"/>
<dbReference type="Gene3D" id="3.90.550.10">
    <property type="entry name" value="Spore Coat Polysaccharide Biosynthesis Protein SpsA, Chain A"/>
    <property type="match status" value="1"/>
</dbReference>
<dbReference type="GO" id="GO:0005525">
    <property type="term" value="F:GTP binding"/>
    <property type="evidence" value="ECO:0007669"/>
    <property type="project" value="UniProtKB-KW"/>
</dbReference>
<dbReference type="PANTHER" id="PTHR40392">
    <property type="entry name" value="2-PHOSPHO-L-LACTATE GUANYLYLTRANSFERASE"/>
    <property type="match status" value="1"/>
</dbReference>
<evidence type="ECO:0000256" key="2">
    <source>
        <dbReference type="ARBA" id="ARBA00022695"/>
    </source>
</evidence>
<evidence type="ECO:0000256" key="3">
    <source>
        <dbReference type="ARBA" id="ARBA00022741"/>
    </source>
</evidence>
<organism evidence="5 6">
    <name type="scientific">Arenivirga flava</name>
    <dbReference type="NCBI Taxonomy" id="1930060"/>
    <lineage>
        <taxon>Bacteria</taxon>
        <taxon>Bacillati</taxon>
        <taxon>Actinomycetota</taxon>
        <taxon>Actinomycetes</taxon>
        <taxon>Micrococcales</taxon>
        <taxon>Microbacteriaceae</taxon>
        <taxon>Arenivirga</taxon>
    </lineage>
</organism>
<protein>
    <submittedName>
        <fullName evidence="5">2-phospho-L-lactate guanylyltransferase</fullName>
    </submittedName>
</protein>
<evidence type="ECO:0000256" key="4">
    <source>
        <dbReference type="ARBA" id="ARBA00023134"/>
    </source>
</evidence>
<comment type="caution">
    <text evidence="5">The sequence shown here is derived from an EMBL/GenBank/DDBJ whole genome shotgun (WGS) entry which is preliminary data.</text>
</comment>
<accession>A0AA37UHE5</accession>
<keyword evidence="1" id="KW-0808">Transferase</keyword>